<evidence type="ECO:0000313" key="3">
    <source>
        <dbReference type="Proteomes" id="UP000186817"/>
    </source>
</evidence>
<dbReference type="AlphaFoldDB" id="A0A1Q9CJ79"/>
<reference evidence="2 3" key="1">
    <citation type="submission" date="2016-02" db="EMBL/GenBank/DDBJ databases">
        <title>Genome analysis of coral dinoflagellate symbionts highlights evolutionary adaptations to a symbiotic lifestyle.</title>
        <authorList>
            <person name="Aranda M."/>
            <person name="Li Y."/>
            <person name="Liew Y.J."/>
            <person name="Baumgarten S."/>
            <person name="Simakov O."/>
            <person name="Wilson M."/>
            <person name="Piel J."/>
            <person name="Ashoor H."/>
            <person name="Bougouffa S."/>
            <person name="Bajic V.B."/>
            <person name="Ryu T."/>
            <person name="Ravasi T."/>
            <person name="Bayer T."/>
            <person name="Micklem G."/>
            <person name="Kim H."/>
            <person name="Bhak J."/>
            <person name="Lajeunesse T.C."/>
            <person name="Voolstra C.R."/>
        </authorList>
    </citation>
    <scope>NUCLEOTIDE SEQUENCE [LARGE SCALE GENOMIC DNA]</scope>
    <source>
        <strain evidence="2 3">CCMP2467</strain>
    </source>
</reference>
<feature type="transmembrane region" description="Helical" evidence="1">
    <location>
        <begin position="20"/>
        <end position="37"/>
    </location>
</feature>
<proteinExistence type="predicted"/>
<keyword evidence="3" id="KW-1185">Reference proteome</keyword>
<protein>
    <submittedName>
        <fullName evidence="2">Uncharacterized protein</fullName>
    </submittedName>
</protein>
<comment type="caution">
    <text evidence="2">The sequence shown here is derived from an EMBL/GenBank/DDBJ whole genome shotgun (WGS) entry which is preliminary data.</text>
</comment>
<sequence>MLAALLRPWASELLAVVLRYEVAVVAVVLSVTTHMLTSTTRVIPARMDEEIVESLPWDGLPEDLFTWTRAS</sequence>
<evidence type="ECO:0000256" key="1">
    <source>
        <dbReference type="SAM" id="Phobius"/>
    </source>
</evidence>
<name>A0A1Q9CJ79_SYMMI</name>
<dbReference type="EMBL" id="LSRX01001153">
    <property type="protein sequence ID" value="OLP82955.1"/>
    <property type="molecule type" value="Genomic_DNA"/>
</dbReference>
<keyword evidence="1" id="KW-1133">Transmembrane helix</keyword>
<organism evidence="2 3">
    <name type="scientific">Symbiodinium microadriaticum</name>
    <name type="common">Dinoflagellate</name>
    <name type="synonym">Zooxanthella microadriatica</name>
    <dbReference type="NCBI Taxonomy" id="2951"/>
    <lineage>
        <taxon>Eukaryota</taxon>
        <taxon>Sar</taxon>
        <taxon>Alveolata</taxon>
        <taxon>Dinophyceae</taxon>
        <taxon>Suessiales</taxon>
        <taxon>Symbiodiniaceae</taxon>
        <taxon>Symbiodinium</taxon>
    </lineage>
</organism>
<evidence type="ECO:0000313" key="2">
    <source>
        <dbReference type="EMBL" id="OLP82955.1"/>
    </source>
</evidence>
<accession>A0A1Q9CJ79</accession>
<dbReference type="Proteomes" id="UP000186817">
    <property type="component" value="Unassembled WGS sequence"/>
</dbReference>
<keyword evidence="1" id="KW-0812">Transmembrane</keyword>
<keyword evidence="1" id="KW-0472">Membrane</keyword>
<gene>
    <name evidence="2" type="ORF">AK812_SmicGene36354</name>
</gene>